<evidence type="ECO:0000313" key="5">
    <source>
        <dbReference type="Proteomes" id="UP000030014"/>
    </source>
</evidence>
<dbReference type="Gene3D" id="3.40.630.40">
    <property type="entry name" value="Zn-dependent exopeptidases"/>
    <property type="match status" value="1"/>
</dbReference>
<comment type="caution">
    <text evidence="4">The sequence shown here is derived from an EMBL/GenBank/DDBJ whole genome shotgun (WGS) entry which is preliminary data.</text>
</comment>
<sequence>MKIALRGGHNYFALGSKGIIDEVEEDRKVYIAVMKYLRKDGQDVLDVTPGNMDSNADLNYGVSKANNWGADLFVSIHFNKAYDRYKEALGTEAWIKEKNNKSREIAKRITRNLKELGFIDRGVKDGLTRGLYEIRRTNMPAIIVEVCFVESEKDVEVYRRVGADKIGKAIAEGIVGHKIYGDISDDTSIRDRYGIVTASVLNVRLGPGTDYRVIGQLNKGTKVKIYKDKGNGWYDIYFGDHGGYVYKKYIKLL</sequence>
<dbReference type="PANTHER" id="PTHR30404">
    <property type="entry name" value="N-ACETYLMURAMOYL-L-ALANINE AMIDASE"/>
    <property type="match status" value="1"/>
</dbReference>
<evidence type="ECO:0000256" key="1">
    <source>
        <dbReference type="ARBA" id="ARBA00022801"/>
    </source>
</evidence>
<dbReference type="InterPro" id="IPR003646">
    <property type="entry name" value="SH3-like_bac-type"/>
</dbReference>
<organism evidence="4 5">
    <name type="scientific">Clostridium botulinum C/D str. DC5</name>
    <dbReference type="NCBI Taxonomy" id="1443128"/>
    <lineage>
        <taxon>Bacteria</taxon>
        <taxon>Bacillati</taxon>
        <taxon>Bacillota</taxon>
        <taxon>Clostridia</taxon>
        <taxon>Eubacteriales</taxon>
        <taxon>Clostridiaceae</taxon>
        <taxon>Clostridium</taxon>
    </lineage>
</organism>
<dbReference type="GO" id="GO:0009253">
    <property type="term" value="P:peptidoglycan catabolic process"/>
    <property type="evidence" value="ECO:0007669"/>
    <property type="project" value="InterPro"/>
</dbReference>
<reference evidence="4 5" key="1">
    <citation type="submission" date="2014-01" db="EMBL/GenBank/DDBJ databases">
        <title>Plasmidome dynamics in the species complex Clostridium novyi sensu lato converts strains of independent lineages into distinctly different pathogens.</title>
        <authorList>
            <person name="Skarin H."/>
            <person name="Segerman B."/>
        </authorList>
    </citation>
    <scope>NUCLEOTIDE SEQUENCE [LARGE SCALE GENOMIC DNA]</scope>
    <source>
        <strain evidence="4 5">DC5</strain>
    </source>
</reference>
<name>A0A0A0IHJ1_CLOBO</name>
<dbReference type="GO" id="GO:0071555">
    <property type="term" value="P:cell wall organization"/>
    <property type="evidence" value="ECO:0007669"/>
    <property type="project" value="UniProtKB-KW"/>
</dbReference>
<dbReference type="InterPro" id="IPR002508">
    <property type="entry name" value="MurNAc-LAA_cat"/>
</dbReference>
<dbReference type="PROSITE" id="PS51781">
    <property type="entry name" value="SH3B"/>
    <property type="match status" value="1"/>
</dbReference>
<keyword evidence="1" id="KW-0378">Hydrolase</keyword>
<dbReference type="Pfam" id="PF08239">
    <property type="entry name" value="SH3_3"/>
    <property type="match status" value="1"/>
</dbReference>
<keyword evidence="2" id="KW-0961">Cell wall biogenesis/degradation</keyword>
<dbReference type="CDD" id="cd02696">
    <property type="entry name" value="MurNAc-LAA"/>
    <property type="match status" value="1"/>
</dbReference>
<gene>
    <name evidence="4" type="ORF">Z955_04870</name>
</gene>
<dbReference type="SMART" id="SM00287">
    <property type="entry name" value="SH3b"/>
    <property type="match status" value="1"/>
</dbReference>
<dbReference type="AlphaFoldDB" id="A0A0A0IHJ1"/>
<feature type="domain" description="SH3b" evidence="3">
    <location>
        <begin position="191"/>
        <end position="253"/>
    </location>
</feature>
<protein>
    <submittedName>
        <fullName evidence="4">N-acetylmuramoyl-L-alanine amidase</fullName>
    </submittedName>
</protein>
<dbReference type="EMBL" id="JDRY01000025">
    <property type="protein sequence ID" value="KGN00059.1"/>
    <property type="molecule type" value="Genomic_DNA"/>
</dbReference>
<dbReference type="Pfam" id="PF01520">
    <property type="entry name" value="Amidase_3"/>
    <property type="match status" value="1"/>
</dbReference>
<dbReference type="Gene3D" id="2.30.30.40">
    <property type="entry name" value="SH3 Domains"/>
    <property type="match status" value="1"/>
</dbReference>
<dbReference type="SUPFAM" id="SSF53187">
    <property type="entry name" value="Zn-dependent exopeptidases"/>
    <property type="match status" value="1"/>
</dbReference>
<dbReference type="GO" id="GO:0008745">
    <property type="term" value="F:N-acetylmuramoyl-L-alanine amidase activity"/>
    <property type="evidence" value="ECO:0007669"/>
    <property type="project" value="InterPro"/>
</dbReference>
<evidence type="ECO:0000313" key="4">
    <source>
        <dbReference type="EMBL" id="KGN00059.1"/>
    </source>
</evidence>
<evidence type="ECO:0000259" key="3">
    <source>
        <dbReference type="PROSITE" id="PS51781"/>
    </source>
</evidence>
<dbReference type="GO" id="GO:0030288">
    <property type="term" value="C:outer membrane-bounded periplasmic space"/>
    <property type="evidence" value="ECO:0007669"/>
    <property type="project" value="TreeGrafter"/>
</dbReference>
<accession>A0A0A0IHJ1</accession>
<dbReference type="InterPro" id="IPR050695">
    <property type="entry name" value="N-acetylmuramoyl_amidase_3"/>
</dbReference>
<dbReference type="PANTHER" id="PTHR30404:SF8">
    <property type="entry name" value="AUTOLYSIN PH-RELATED"/>
    <property type="match status" value="1"/>
</dbReference>
<dbReference type="SMART" id="SM00646">
    <property type="entry name" value="Ami_3"/>
    <property type="match status" value="1"/>
</dbReference>
<dbReference type="Proteomes" id="UP000030014">
    <property type="component" value="Unassembled WGS sequence"/>
</dbReference>
<evidence type="ECO:0000256" key="2">
    <source>
        <dbReference type="ARBA" id="ARBA00023316"/>
    </source>
</evidence>
<proteinExistence type="predicted"/>
<dbReference type="RefSeq" id="WP_039258062.1">
    <property type="nucleotide sequence ID" value="NZ_JDRY01000025.1"/>
</dbReference>